<dbReference type="OrthoDB" id="198277at2157"/>
<organism evidence="5 6">
    <name type="scientific">Natronococcus pandeyae</name>
    <dbReference type="NCBI Taxonomy" id="2055836"/>
    <lineage>
        <taxon>Archaea</taxon>
        <taxon>Methanobacteriati</taxon>
        <taxon>Methanobacteriota</taxon>
        <taxon>Stenosarchaea group</taxon>
        <taxon>Halobacteria</taxon>
        <taxon>Halobacteriales</taxon>
        <taxon>Natrialbaceae</taxon>
        <taxon>Natronococcus</taxon>
    </lineage>
</organism>
<dbReference type="PANTHER" id="PTHR11527">
    <property type="entry name" value="HEAT-SHOCK PROTEIN 20 FAMILY MEMBER"/>
    <property type="match status" value="1"/>
</dbReference>
<comment type="caution">
    <text evidence="5">The sequence shown here is derived from an EMBL/GenBank/DDBJ whole genome shotgun (WGS) entry which is preliminary data.</text>
</comment>
<protein>
    <recommendedName>
        <fullName evidence="4">SHSP domain-containing protein</fullName>
    </recommendedName>
</protein>
<feature type="compositionally biased region" description="Basic and acidic residues" evidence="3">
    <location>
        <begin position="51"/>
        <end position="62"/>
    </location>
</feature>
<dbReference type="PROSITE" id="PS01031">
    <property type="entry name" value="SHSP"/>
    <property type="match status" value="1"/>
</dbReference>
<evidence type="ECO:0000256" key="1">
    <source>
        <dbReference type="PROSITE-ProRule" id="PRU00285"/>
    </source>
</evidence>
<evidence type="ECO:0000259" key="4">
    <source>
        <dbReference type="PROSITE" id="PS01031"/>
    </source>
</evidence>
<dbReference type="SUPFAM" id="SSF49764">
    <property type="entry name" value="HSP20-like chaperones"/>
    <property type="match status" value="1"/>
</dbReference>
<dbReference type="AlphaFoldDB" id="A0A8J8PZF6"/>
<dbReference type="RefSeq" id="WP_148860130.1">
    <property type="nucleotide sequence ID" value="NZ_PHNJ01000017.1"/>
</dbReference>
<dbReference type="Gene3D" id="2.60.40.790">
    <property type="match status" value="1"/>
</dbReference>
<reference evidence="5" key="1">
    <citation type="submission" date="2017-11" db="EMBL/GenBank/DDBJ databases">
        <authorList>
            <person name="Kajale S.C."/>
            <person name="Sharma A."/>
        </authorList>
    </citation>
    <scope>NUCLEOTIDE SEQUENCE</scope>
    <source>
        <strain evidence="5">LS1_42</strain>
    </source>
</reference>
<gene>
    <name evidence="5" type="ORF">CV102_21905</name>
</gene>
<feature type="domain" description="SHSP" evidence="4">
    <location>
        <begin position="1"/>
        <end position="109"/>
    </location>
</feature>
<dbReference type="CDD" id="cd06464">
    <property type="entry name" value="ACD_sHsps-like"/>
    <property type="match status" value="1"/>
</dbReference>
<evidence type="ECO:0000256" key="3">
    <source>
        <dbReference type="SAM" id="MobiDB-lite"/>
    </source>
</evidence>
<dbReference type="Pfam" id="PF00011">
    <property type="entry name" value="HSP20"/>
    <property type="match status" value="1"/>
</dbReference>
<keyword evidence="6" id="KW-1185">Reference proteome</keyword>
<evidence type="ECO:0000256" key="2">
    <source>
        <dbReference type="RuleBase" id="RU003616"/>
    </source>
</evidence>
<sequence>MGIDLADHGAEFDLTADVPGFERDDIDLRLADTTVHITAEHGEAETEEREEFSIKSERERRSLSRSVRLPESVDADAVEATYKNGVLTVMLPKIEPSEVDGQMIDIKADRVRCRSSARLAPERRPTDHSTHVDVLPWSYLGDPRVRDRVRLQVGRSPTER</sequence>
<dbReference type="Proteomes" id="UP000766904">
    <property type="component" value="Unassembled WGS sequence"/>
</dbReference>
<dbReference type="InterPro" id="IPR031107">
    <property type="entry name" value="Small_HSP"/>
</dbReference>
<feature type="region of interest" description="Disordered" evidence="3">
    <location>
        <begin position="41"/>
        <end position="66"/>
    </location>
</feature>
<name>A0A8J8PZF6_9EURY</name>
<dbReference type="InterPro" id="IPR002068">
    <property type="entry name" value="A-crystallin/Hsp20_dom"/>
</dbReference>
<evidence type="ECO:0000313" key="5">
    <source>
        <dbReference type="EMBL" id="TYL36482.1"/>
    </source>
</evidence>
<dbReference type="InterPro" id="IPR008978">
    <property type="entry name" value="HSP20-like_chaperone"/>
</dbReference>
<proteinExistence type="inferred from homology"/>
<comment type="similarity">
    <text evidence="1 2">Belongs to the small heat shock protein (HSP20) family.</text>
</comment>
<dbReference type="EMBL" id="PHNJ01000017">
    <property type="protein sequence ID" value="TYL36482.1"/>
    <property type="molecule type" value="Genomic_DNA"/>
</dbReference>
<accession>A0A8J8PZF6</accession>
<evidence type="ECO:0000313" key="6">
    <source>
        <dbReference type="Proteomes" id="UP000766904"/>
    </source>
</evidence>